<feature type="transmembrane region" description="Helical" evidence="1">
    <location>
        <begin position="211"/>
        <end position="230"/>
    </location>
</feature>
<evidence type="ECO:0000256" key="1">
    <source>
        <dbReference type="SAM" id="Phobius"/>
    </source>
</evidence>
<dbReference type="Pfam" id="PF01578">
    <property type="entry name" value="Cytochrom_C_asm"/>
    <property type="match status" value="1"/>
</dbReference>
<gene>
    <name evidence="3" type="ORF">SAMN02745216_03486</name>
</gene>
<evidence type="ECO:0000259" key="2">
    <source>
        <dbReference type="Pfam" id="PF01578"/>
    </source>
</evidence>
<dbReference type="GO" id="GO:0020037">
    <property type="term" value="F:heme binding"/>
    <property type="evidence" value="ECO:0007669"/>
    <property type="project" value="InterPro"/>
</dbReference>
<keyword evidence="4" id="KW-1185">Reference proteome</keyword>
<feature type="transmembrane region" description="Helical" evidence="1">
    <location>
        <begin position="151"/>
        <end position="170"/>
    </location>
</feature>
<dbReference type="STRING" id="1121393.SAMN02745216_03486"/>
<organism evidence="3 4">
    <name type="scientific">Desulfatibacillum alkenivorans DSM 16219</name>
    <dbReference type="NCBI Taxonomy" id="1121393"/>
    <lineage>
        <taxon>Bacteria</taxon>
        <taxon>Pseudomonadati</taxon>
        <taxon>Thermodesulfobacteriota</taxon>
        <taxon>Desulfobacteria</taxon>
        <taxon>Desulfobacterales</taxon>
        <taxon>Desulfatibacillaceae</taxon>
        <taxon>Desulfatibacillum</taxon>
    </lineage>
</organism>
<feature type="transmembrane region" description="Helical" evidence="1">
    <location>
        <begin position="182"/>
        <end position="199"/>
    </location>
</feature>
<keyword evidence="1" id="KW-1133">Transmembrane helix</keyword>
<dbReference type="Proteomes" id="UP000183994">
    <property type="component" value="Unassembled WGS sequence"/>
</dbReference>
<accession>A0A1M6SK32</accession>
<evidence type="ECO:0000313" key="3">
    <source>
        <dbReference type="EMBL" id="SHK45134.1"/>
    </source>
</evidence>
<sequence>MAHCIAALSSFFSANKLAESFVGLGFLLAGISCILRLMKWHPLLALYQAPYFAVWAFAGICLFRSFTDNRERRLFFVMLAALSLLALFFPKDHYLPFLRTRTIFAFLFMLLGAGARACFFAAAGVAGAWLISPEGEHPAKIAKASWRKWTVWGFALFTASMFSGELWSYLGWGAPIVWEDPAVIAGMVVWFYYALFLHLDLLRFFETHRIAWAAVFGAVIAFVFACLPDMGRFFPPTWMP</sequence>
<dbReference type="InterPro" id="IPR002541">
    <property type="entry name" value="Cyt_c_assembly"/>
</dbReference>
<keyword evidence="1" id="KW-0472">Membrane</keyword>
<feature type="transmembrane region" description="Helical" evidence="1">
    <location>
        <begin position="44"/>
        <end position="62"/>
    </location>
</feature>
<keyword evidence="1" id="KW-0812">Transmembrane</keyword>
<feature type="transmembrane region" description="Helical" evidence="1">
    <location>
        <begin position="21"/>
        <end position="38"/>
    </location>
</feature>
<feature type="transmembrane region" description="Helical" evidence="1">
    <location>
        <begin position="103"/>
        <end position="131"/>
    </location>
</feature>
<name>A0A1M6SK32_9BACT</name>
<dbReference type="EMBL" id="FQZU01000024">
    <property type="protein sequence ID" value="SHK45134.1"/>
    <property type="molecule type" value="Genomic_DNA"/>
</dbReference>
<feature type="transmembrane region" description="Helical" evidence="1">
    <location>
        <begin position="74"/>
        <end position="91"/>
    </location>
</feature>
<proteinExistence type="predicted"/>
<protein>
    <submittedName>
        <fullName evidence="3">Cytochrome C assembly protein</fullName>
    </submittedName>
</protein>
<evidence type="ECO:0000313" key="4">
    <source>
        <dbReference type="Proteomes" id="UP000183994"/>
    </source>
</evidence>
<feature type="domain" description="Cytochrome c assembly protein" evidence="2">
    <location>
        <begin position="44"/>
        <end position="221"/>
    </location>
</feature>
<dbReference type="AlphaFoldDB" id="A0A1M6SK32"/>
<reference evidence="4" key="1">
    <citation type="submission" date="2016-11" db="EMBL/GenBank/DDBJ databases">
        <authorList>
            <person name="Varghese N."/>
            <person name="Submissions S."/>
        </authorList>
    </citation>
    <scope>NUCLEOTIDE SEQUENCE [LARGE SCALE GENOMIC DNA]</scope>
    <source>
        <strain evidence="4">DSM 16219</strain>
    </source>
</reference>
<dbReference type="GO" id="GO:0017004">
    <property type="term" value="P:cytochrome complex assembly"/>
    <property type="evidence" value="ECO:0007669"/>
    <property type="project" value="InterPro"/>
</dbReference>